<dbReference type="OrthoDB" id="10118571at2759"/>
<evidence type="ECO:0000313" key="3">
    <source>
        <dbReference type="Proteomes" id="UP000663879"/>
    </source>
</evidence>
<dbReference type="EMBL" id="CAJNOC010004148">
    <property type="protein sequence ID" value="CAF1011323.1"/>
    <property type="molecule type" value="Genomic_DNA"/>
</dbReference>
<reference evidence="2" key="1">
    <citation type="submission" date="2021-02" db="EMBL/GenBank/DDBJ databases">
        <authorList>
            <person name="Nowell W R."/>
        </authorList>
    </citation>
    <scope>NUCLEOTIDE SEQUENCE</scope>
    <source>
        <strain evidence="2">Ploen Becks lab</strain>
    </source>
</reference>
<accession>A0A814HK96</accession>
<feature type="signal peptide" evidence="1">
    <location>
        <begin position="1"/>
        <end position="19"/>
    </location>
</feature>
<proteinExistence type="predicted"/>
<sequence>MRAFLLVASFLIVMPYIENLQNWRETLPIDDIKLKWDTKKLNTPNLNFQHWSFGSLSTYLFNVYGDTRLVDIRSKNACRLNSNPCRRHSDCCSKFCRCTKWKTMGSEGCLRKCF</sequence>
<dbReference type="Proteomes" id="UP000663879">
    <property type="component" value="Unassembled WGS sequence"/>
</dbReference>
<organism evidence="2 3">
    <name type="scientific">Brachionus calyciflorus</name>
    <dbReference type="NCBI Taxonomy" id="104777"/>
    <lineage>
        <taxon>Eukaryota</taxon>
        <taxon>Metazoa</taxon>
        <taxon>Spiralia</taxon>
        <taxon>Gnathifera</taxon>
        <taxon>Rotifera</taxon>
        <taxon>Eurotatoria</taxon>
        <taxon>Monogononta</taxon>
        <taxon>Pseudotrocha</taxon>
        <taxon>Ploima</taxon>
        <taxon>Brachionidae</taxon>
        <taxon>Brachionus</taxon>
    </lineage>
</organism>
<gene>
    <name evidence="2" type="ORF">OXX778_LOCUS16906</name>
</gene>
<comment type="caution">
    <text evidence="2">The sequence shown here is derived from an EMBL/GenBank/DDBJ whole genome shotgun (WGS) entry which is preliminary data.</text>
</comment>
<evidence type="ECO:0000313" key="2">
    <source>
        <dbReference type="EMBL" id="CAF1011323.1"/>
    </source>
</evidence>
<evidence type="ECO:0000256" key="1">
    <source>
        <dbReference type="SAM" id="SignalP"/>
    </source>
</evidence>
<dbReference type="AlphaFoldDB" id="A0A814HK96"/>
<name>A0A814HK96_9BILA</name>
<keyword evidence="3" id="KW-1185">Reference proteome</keyword>
<protein>
    <submittedName>
        <fullName evidence="2">Uncharacterized protein</fullName>
    </submittedName>
</protein>
<keyword evidence="1" id="KW-0732">Signal</keyword>
<feature type="chain" id="PRO_5032644868" evidence="1">
    <location>
        <begin position="20"/>
        <end position="114"/>
    </location>
</feature>